<keyword evidence="6" id="KW-0413">Isomerase</keyword>
<dbReference type="EC" id="5.6.2.1" evidence="3"/>
<reference evidence="11 12" key="2">
    <citation type="submission" date="2019-03" db="EMBL/GenBank/DDBJ databases">
        <title>Draft Genome Sequences of Six Type Strains of the Genus Massilia.</title>
        <authorList>
            <person name="Miess H."/>
            <person name="Frediansyhah A."/>
            <person name="Gross H."/>
        </authorList>
    </citation>
    <scope>NUCLEOTIDE SEQUENCE [LARGE SCALE GENOMIC DNA]</scope>
    <source>
        <strain evidence="11 12">DSM 17505</strain>
    </source>
</reference>
<evidence type="ECO:0000256" key="5">
    <source>
        <dbReference type="ARBA" id="ARBA00023125"/>
    </source>
</evidence>
<dbReference type="CDD" id="cd00659">
    <property type="entry name" value="Topo_IB_C"/>
    <property type="match status" value="1"/>
</dbReference>
<evidence type="ECO:0000256" key="3">
    <source>
        <dbReference type="ARBA" id="ARBA00012891"/>
    </source>
</evidence>
<comment type="catalytic activity">
    <reaction evidence="1">
        <text>ATP-independent breakage of single-stranded DNA, followed by passage and rejoining.</text>
        <dbReference type="EC" id="5.6.2.1"/>
    </reaction>
</comment>
<dbReference type="Gene3D" id="3.90.15.10">
    <property type="entry name" value="Topoisomerase I, Chain A, domain 3"/>
    <property type="match status" value="1"/>
</dbReference>
<evidence type="ECO:0000313" key="12">
    <source>
        <dbReference type="Proteomes" id="UP000294359"/>
    </source>
</evidence>
<feature type="domain" description="DNA topoisomerase IB N-terminal" evidence="9">
    <location>
        <begin position="42"/>
        <end position="90"/>
    </location>
</feature>
<accession>A0A4P7BBM2</accession>
<evidence type="ECO:0000313" key="10">
    <source>
        <dbReference type="EMBL" id="GGZ00943.1"/>
    </source>
</evidence>
<reference evidence="10" key="1">
    <citation type="journal article" date="2014" name="Int. J. Syst. Evol. Microbiol.">
        <title>Complete genome sequence of Corynebacterium casei LMG S-19264T (=DSM 44701T), isolated from a smear-ripened cheese.</title>
        <authorList>
            <consortium name="US DOE Joint Genome Institute (JGI-PGF)"/>
            <person name="Walter F."/>
            <person name="Albersmeier A."/>
            <person name="Kalinowski J."/>
            <person name="Ruckert C."/>
        </authorList>
    </citation>
    <scope>NUCLEOTIDE SEQUENCE</scope>
    <source>
        <strain evidence="10">KCTC 12344</strain>
    </source>
</reference>
<dbReference type="PROSITE" id="PS52038">
    <property type="entry name" value="TOPO_IB_2"/>
    <property type="match status" value="1"/>
</dbReference>
<evidence type="ECO:0000259" key="8">
    <source>
        <dbReference type="Pfam" id="PF01028"/>
    </source>
</evidence>
<dbReference type="GO" id="GO:0003677">
    <property type="term" value="F:DNA binding"/>
    <property type="evidence" value="ECO:0007669"/>
    <property type="project" value="UniProtKB-KW"/>
</dbReference>
<dbReference type="InterPro" id="IPR011010">
    <property type="entry name" value="DNA_brk_join_enz"/>
</dbReference>
<dbReference type="EMBL" id="CP038026">
    <property type="protein sequence ID" value="QBQ35332.1"/>
    <property type="molecule type" value="Genomic_DNA"/>
</dbReference>
<feature type="compositionally biased region" description="Low complexity" evidence="7">
    <location>
        <begin position="365"/>
        <end position="377"/>
    </location>
</feature>
<evidence type="ECO:0000256" key="4">
    <source>
        <dbReference type="ARBA" id="ARBA00023029"/>
    </source>
</evidence>
<keyword evidence="4" id="KW-0799">Topoisomerase</keyword>
<proteinExistence type="inferred from homology"/>
<dbReference type="GO" id="GO:0006265">
    <property type="term" value="P:DNA topological change"/>
    <property type="evidence" value="ECO:0007669"/>
    <property type="project" value="InterPro"/>
</dbReference>
<dbReference type="SUPFAM" id="SSF56349">
    <property type="entry name" value="DNA breaking-rejoining enzymes"/>
    <property type="match status" value="1"/>
</dbReference>
<dbReference type="Proteomes" id="UP000294359">
    <property type="component" value="Chromosome"/>
</dbReference>
<feature type="region of interest" description="Disordered" evidence="7">
    <location>
        <begin position="365"/>
        <end position="401"/>
    </location>
</feature>
<evidence type="ECO:0000256" key="1">
    <source>
        <dbReference type="ARBA" id="ARBA00000213"/>
    </source>
</evidence>
<dbReference type="InterPro" id="IPR013500">
    <property type="entry name" value="TopoI_cat_euk"/>
</dbReference>
<sequence>MKPEESTANRAADAPAAARAAGLRYVVDTRPGLSRIALDGGGFRYVDAHGEQVEDEATLGRIRSLAIPPAWRDVWICAQANGHLQATGRDARGRKQYRYHPRWRSVRDEVKYERMIAFGRALPGIRRTVDAALGLPGLPREKVLATIVYLLEATMMRIGNEEYAKENKSFGLTTLRNRHVRIDGKEVEFRFRGKSGVWHDVKVADRRLARIIARARDLPGQELFQYIDDDGNTHAIDSADVNDYLRTITGEDYTAKDFRTWSGTVLAALALQEFEKFDSETQAKKNVVRAIESVAKKLGNTPSVCRKCYVHPAVLEAYMDGTEVAALRTRAEQELSEDLHALQPEEAAVMALLQQRLEREEQLIAAKGKAAPKPARTTARRAKDGAAKSGGKARRAATASA</sequence>
<dbReference type="AlphaFoldDB" id="A0A4P7BBM2"/>
<dbReference type="RefSeq" id="WP_134383571.1">
    <property type="nucleotide sequence ID" value="NZ_BMWW01000007.1"/>
</dbReference>
<keyword evidence="12" id="KW-1185">Reference proteome</keyword>
<evidence type="ECO:0000256" key="2">
    <source>
        <dbReference type="ARBA" id="ARBA00006645"/>
    </source>
</evidence>
<dbReference type="EMBL" id="BMWW01000007">
    <property type="protein sequence ID" value="GGZ00943.1"/>
    <property type="molecule type" value="Genomic_DNA"/>
</dbReference>
<dbReference type="SUPFAM" id="SSF55869">
    <property type="entry name" value="DNA topoisomerase I domain"/>
    <property type="match status" value="1"/>
</dbReference>
<dbReference type="Pfam" id="PF21338">
    <property type="entry name" value="Top1B_N_bact"/>
    <property type="match status" value="1"/>
</dbReference>
<dbReference type="PRINTS" id="PR00416">
    <property type="entry name" value="EUTPISMRASEI"/>
</dbReference>
<protein>
    <recommendedName>
        <fullName evidence="3">DNA topoisomerase</fullName>
        <ecNumber evidence="3">5.6.2.1</ecNumber>
    </recommendedName>
</protein>
<keyword evidence="5" id="KW-0238">DNA-binding</keyword>
<organism evidence="10 13">
    <name type="scientific">Pseudoduganella plicata</name>
    <dbReference type="NCBI Taxonomy" id="321984"/>
    <lineage>
        <taxon>Bacteria</taxon>
        <taxon>Pseudomonadati</taxon>
        <taxon>Pseudomonadota</taxon>
        <taxon>Betaproteobacteria</taxon>
        <taxon>Burkholderiales</taxon>
        <taxon>Oxalobacteraceae</taxon>
        <taxon>Telluria group</taxon>
        <taxon>Pseudoduganella</taxon>
    </lineage>
</organism>
<dbReference type="Gene3D" id="1.10.132.120">
    <property type="match status" value="1"/>
</dbReference>
<dbReference type="Pfam" id="PF01028">
    <property type="entry name" value="Topoisom_I"/>
    <property type="match status" value="1"/>
</dbReference>
<dbReference type="InterPro" id="IPR049331">
    <property type="entry name" value="Top1B_N_bact"/>
</dbReference>
<dbReference type="GO" id="GO:0003917">
    <property type="term" value="F:DNA topoisomerase type I (single strand cut, ATP-independent) activity"/>
    <property type="evidence" value="ECO:0007669"/>
    <property type="project" value="UniProtKB-EC"/>
</dbReference>
<dbReference type="OrthoDB" id="9778962at2"/>
<evidence type="ECO:0000313" key="13">
    <source>
        <dbReference type="Proteomes" id="UP000619512"/>
    </source>
</evidence>
<name>A0A4P7BBM2_9BURK</name>
<evidence type="ECO:0000256" key="7">
    <source>
        <dbReference type="SAM" id="MobiDB-lite"/>
    </source>
</evidence>
<dbReference type="InterPro" id="IPR014711">
    <property type="entry name" value="TopoI_cat_a-hlx-sub_euk"/>
</dbReference>
<evidence type="ECO:0000259" key="9">
    <source>
        <dbReference type="Pfam" id="PF21338"/>
    </source>
</evidence>
<evidence type="ECO:0000256" key="6">
    <source>
        <dbReference type="ARBA" id="ARBA00023235"/>
    </source>
</evidence>
<dbReference type="Proteomes" id="UP000619512">
    <property type="component" value="Unassembled WGS sequence"/>
</dbReference>
<comment type="similarity">
    <text evidence="2">Belongs to the type IB topoisomerase family.</text>
</comment>
<gene>
    <name evidence="11" type="ORF">E1742_03505</name>
    <name evidence="10" type="ORF">GCM10007388_38150</name>
</gene>
<feature type="domain" description="DNA topoisomerase I catalytic core eukaryotic-type" evidence="8">
    <location>
        <begin position="103"/>
        <end position="323"/>
    </location>
</feature>
<dbReference type="InterPro" id="IPR035447">
    <property type="entry name" value="DNA_topo_I_N_sf"/>
</dbReference>
<evidence type="ECO:0000313" key="11">
    <source>
        <dbReference type="EMBL" id="QBQ35332.1"/>
    </source>
</evidence>
<reference evidence="10" key="3">
    <citation type="submission" date="2022-12" db="EMBL/GenBank/DDBJ databases">
        <authorList>
            <person name="Sun Q."/>
            <person name="Kim S."/>
        </authorList>
    </citation>
    <scope>NUCLEOTIDE SEQUENCE</scope>
    <source>
        <strain evidence="10">KCTC 12344</strain>
    </source>
</reference>
<dbReference type="InterPro" id="IPR001631">
    <property type="entry name" value="TopoI"/>
</dbReference>
<dbReference type="Gene3D" id="3.30.66.10">
    <property type="entry name" value="DNA topoisomerase I domain"/>
    <property type="match status" value="1"/>
</dbReference>